<organism evidence="1 2">
    <name type="scientific">Microcella daejeonensis</name>
    <dbReference type="NCBI Taxonomy" id="2994971"/>
    <lineage>
        <taxon>Bacteria</taxon>
        <taxon>Bacillati</taxon>
        <taxon>Actinomycetota</taxon>
        <taxon>Actinomycetes</taxon>
        <taxon>Micrococcales</taxon>
        <taxon>Microbacteriaceae</taxon>
        <taxon>Microcella</taxon>
    </lineage>
</organism>
<dbReference type="EMBL" id="CP113089">
    <property type="protein sequence ID" value="WAB80668.1"/>
    <property type="molecule type" value="Genomic_DNA"/>
</dbReference>
<dbReference type="Pfam" id="PF03860">
    <property type="entry name" value="Csp"/>
    <property type="match status" value="1"/>
</dbReference>
<sequence length="131" mass="14056">MMMTEMMSTIPAMAEMDMQRLQAAMDACAACEQACTMCGDACGMEGMGRCASMCASTADMAGTMMRVMMRPAGMHAEAMSMMLQTTAMMMRACAEECSMHAEMAEHCRLCAKTCLAAAEACDDMRMAMTPA</sequence>
<dbReference type="Gene3D" id="1.20.1270.360">
    <property type="match status" value="1"/>
</dbReference>
<protein>
    <submittedName>
        <fullName evidence="1">Uncharacterized protein</fullName>
    </submittedName>
</protein>
<name>A0A9E8MJE3_9MICO</name>
<evidence type="ECO:0000313" key="1">
    <source>
        <dbReference type="EMBL" id="WAB80668.1"/>
    </source>
</evidence>
<dbReference type="RefSeq" id="WP_267780350.1">
    <property type="nucleotide sequence ID" value="NZ_CP113089.1"/>
</dbReference>
<dbReference type="Proteomes" id="UP001164706">
    <property type="component" value="Chromosome"/>
</dbReference>
<dbReference type="KEGG" id="mdb:OVN18_08815"/>
<keyword evidence="2" id="KW-1185">Reference proteome</keyword>
<evidence type="ECO:0000313" key="2">
    <source>
        <dbReference type="Proteomes" id="UP001164706"/>
    </source>
</evidence>
<accession>A0A9E8MJE3</accession>
<proteinExistence type="predicted"/>
<gene>
    <name evidence="1" type="ORF">OVN18_08815</name>
</gene>
<reference evidence="1" key="1">
    <citation type="submission" date="2022-11" db="EMBL/GenBank/DDBJ databases">
        <title>Description of Microcella daejonensis nov. sp, isolated from riverside soil.</title>
        <authorList>
            <person name="Molina K.M."/>
            <person name="Kim S.B."/>
        </authorList>
    </citation>
    <scope>NUCLEOTIDE SEQUENCE</scope>
    <source>
        <strain evidence="1">MMS21-STM12</strain>
    </source>
</reference>
<dbReference type="InterPro" id="IPR005560">
    <property type="entry name" value="Csp_YhjQ"/>
</dbReference>
<dbReference type="AlphaFoldDB" id="A0A9E8MJE3"/>